<dbReference type="Gene3D" id="3.40.630.10">
    <property type="entry name" value="Zn peptidases"/>
    <property type="match status" value="1"/>
</dbReference>
<dbReference type="InterPro" id="IPR052083">
    <property type="entry name" value="Aminoacylase-1_M20A"/>
</dbReference>
<dbReference type="Proteomes" id="UP000541610">
    <property type="component" value="Unassembled WGS sequence"/>
</dbReference>
<keyword evidence="1" id="KW-0378">Hydrolase</keyword>
<gene>
    <name evidence="4" type="primary">ACY1_1</name>
    <name evidence="4" type="ORF">FOZ60_001662</name>
</gene>
<name>A0A7J6P2A0_PEROL</name>
<dbReference type="PROSITE" id="PS00758">
    <property type="entry name" value="ARGE_DAPE_CPG2_1"/>
    <property type="match status" value="1"/>
</dbReference>
<sequence>MPPTSNQNAEEAAVDSPCGCEAKRRRKSDDKQDRSSRVAASAVSGPLTEEDRDCIDRFRQLVRIPTISGEGTDPALSTILLNGHYDVVPVFREHWKSDPFEAVIEDGKIYGRGTQDMKCVLTGQVDGEKSSAIDTSGLRRIFAQGQQLRRTIHISLVPDEEVGGADGAMKFAESSEFTDLNVGMVLDEGLANPSSEKYTVFYGERATNWVAFRVKGNTGHGSRFIDNTAVEKLVTILSRIYAVRAEQRKILNDSSCGPAAAAKTLGDVLTVNVTALQTGVPSNSTKSGFALNVIPSEALVGMDIRNFAEHPPPLSMSNPWLLAFQRSIEREVGVEATLEIFPSGTDSRYFRAKGLPCFGFSPMRNTPILLHDHNEFITEEALVEGIRVYAKVLPILADMGPMKRSKLSLSSTTSMPPTDGRRGMASSMDSLLKAAADAFSRCDWESAVFFSELAVALQPSDTKARESHCRSLFASGQYGRVVSEYKGSGGGFKTDSQVLKDLVVRAQVRTAKGDMPNFVPSSSMEWFAKGLVSRDKGDGRAAWRAFLESWRLNPLNIEAQRAVCHAIGGFYGVTSAEAIEQLRSTIASMSLDPSLEFLRKIFIQAACGSVAPDAGDTTNRSTQSKLSDSKASSTQSLRVGWGERRRAAWQCRPKAPRVAAKLPVTPKSFSNQSFGLFEMSLGQRMCRHQYRSAKGTGGFQRHHSKSAGVLGHHPDVCPHFGPAWIALGRSFAANDETERAIQAYRSATKHCPEWHMPWLLIGMEHLRVGHAESYSGQGVHLEHATALTYLERAKDLNPTDSEVRTQIGIYHSKSGDHEQAIRSFIEAIDLENSRKHGRVAVAQTKNLARYQNNLAFSLCQNGQLEEAAEACQKALKAAPNGNCAEAMESHQMLAFVLSKQGRPSQAIDHYHQAIGIGEKAQGNVSTRAAHSLVNRIMRNISRDGIPGCLSMENLVRYVERQMAVDSDLVHPIGTSPHNRVLVCRRLSEGSPVHVSNPAEGKAKAKVKHNVFSFPSCSSGK</sequence>
<proteinExistence type="predicted"/>
<dbReference type="SUPFAM" id="SSF53187">
    <property type="entry name" value="Zn-dependent exopeptidases"/>
    <property type="match status" value="1"/>
</dbReference>
<evidence type="ECO:0000313" key="4">
    <source>
        <dbReference type="EMBL" id="KAF4689411.1"/>
    </source>
</evidence>
<dbReference type="SUPFAM" id="SSF48452">
    <property type="entry name" value="TPR-like"/>
    <property type="match status" value="1"/>
</dbReference>
<dbReference type="InterPro" id="IPR036264">
    <property type="entry name" value="Bact_exopeptidase_dim_dom"/>
</dbReference>
<dbReference type="InterPro" id="IPR002933">
    <property type="entry name" value="Peptidase_M20"/>
</dbReference>
<dbReference type="InterPro" id="IPR001261">
    <property type="entry name" value="ArgE/DapE_CS"/>
</dbReference>
<dbReference type="EMBL" id="JABANP010000125">
    <property type="protein sequence ID" value="KAF4689411.1"/>
    <property type="molecule type" value="Genomic_DNA"/>
</dbReference>
<dbReference type="SUPFAM" id="SSF55031">
    <property type="entry name" value="Bacterial exopeptidase dimerisation domain"/>
    <property type="match status" value="1"/>
</dbReference>
<dbReference type="OrthoDB" id="3064516at2759"/>
<dbReference type="GO" id="GO:0004046">
    <property type="term" value="F:aminoacylase activity"/>
    <property type="evidence" value="ECO:0007669"/>
    <property type="project" value="TreeGrafter"/>
</dbReference>
<dbReference type="Pfam" id="PF13181">
    <property type="entry name" value="TPR_8"/>
    <property type="match status" value="1"/>
</dbReference>
<organism evidence="4 5">
    <name type="scientific">Perkinsus olseni</name>
    <name type="common">Perkinsus atlanticus</name>
    <dbReference type="NCBI Taxonomy" id="32597"/>
    <lineage>
        <taxon>Eukaryota</taxon>
        <taxon>Sar</taxon>
        <taxon>Alveolata</taxon>
        <taxon>Perkinsozoa</taxon>
        <taxon>Perkinsea</taxon>
        <taxon>Perkinsida</taxon>
        <taxon>Perkinsidae</taxon>
        <taxon>Perkinsus</taxon>
    </lineage>
</organism>
<dbReference type="PANTHER" id="PTHR45892">
    <property type="entry name" value="AMINOACYLASE-1"/>
    <property type="match status" value="1"/>
</dbReference>
<dbReference type="PROSITE" id="PS50005">
    <property type="entry name" value="TPR"/>
    <property type="match status" value="2"/>
</dbReference>
<dbReference type="Gene3D" id="1.25.40.10">
    <property type="entry name" value="Tetratricopeptide repeat domain"/>
    <property type="match status" value="2"/>
</dbReference>
<feature type="compositionally biased region" description="Polar residues" evidence="3">
    <location>
        <begin position="616"/>
        <end position="637"/>
    </location>
</feature>
<dbReference type="SMART" id="SM00028">
    <property type="entry name" value="TPR"/>
    <property type="match status" value="4"/>
</dbReference>
<dbReference type="AlphaFoldDB" id="A0A7J6P2A0"/>
<feature type="repeat" description="TPR" evidence="2">
    <location>
        <begin position="721"/>
        <end position="754"/>
    </location>
</feature>
<protein>
    <submittedName>
        <fullName evidence="4">Adenylate cyclase</fullName>
    </submittedName>
</protein>
<reference evidence="4 5" key="1">
    <citation type="submission" date="2020-04" db="EMBL/GenBank/DDBJ databases">
        <title>Perkinsus olseni comparative genomics.</title>
        <authorList>
            <person name="Bogema D.R."/>
        </authorList>
    </citation>
    <scope>NUCLEOTIDE SEQUENCE [LARGE SCALE GENOMIC DNA]</scope>
    <source>
        <strain evidence="4">00978-12</strain>
    </source>
</reference>
<feature type="region of interest" description="Disordered" evidence="3">
    <location>
        <begin position="1"/>
        <end position="46"/>
    </location>
</feature>
<dbReference type="Gene3D" id="1.10.150.900">
    <property type="match status" value="1"/>
</dbReference>
<accession>A0A7J6P2A0</accession>
<feature type="region of interest" description="Disordered" evidence="3">
    <location>
        <begin position="613"/>
        <end position="639"/>
    </location>
</feature>
<feature type="repeat" description="TPR" evidence="2">
    <location>
        <begin position="801"/>
        <end position="834"/>
    </location>
</feature>
<dbReference type="Pfam" id="PF01546">
    <property type="entry name" value="Peptidase_M20"/>
    <property type="match status" value="1"/>
</dbReference>
<keyword evidence="2" id="KW-0802">TPR repeat</keyword>
<evidence type="ECO:0000313" key="5">
    <source>
        <dbReference type="Proteomes" id="UP000541610"/>
    </source>
</evidence>
<dbReference type="InterPro" id="IPR011990">
    <property type="entry name" value="TPR-like_helical_dom_sf"/>
</dbReference>
<evidence type="ECO:0000256" key="1">
    <source>
        <dbReference type="ARBA" id="ARBA00022801"/>
    </source>
</evidence>
<comment type="caution">
    <text evidence="4">The sequence shown here is derived from an EMBL/GenBank/DDBJ whole genome shotgun (WGS) entry which is preliminary data.</text>
</comment>
<dbReference type="InterPro" id="IPR019734">
    <property type="entry name" value="TPR_rpt"/>
</dbReference>
<dbReference type="Gene3D" id="3.30.70.360">
    <property type="match status" value="1"/>
</dbReference>
<evidence type="ECO:0000256" key="3">
    <source>
        <dbReference type="SAM" id="MobiDB-lite"/>
    </source>
</evidence>
<feature type="compositionally biased region" description="Basic and acidic residues" evidence="3">
    <location>
        <begin position="27"/>
        <end position="36"/>
    </location>
</feature>
<evidence type="ECO:0000256" key="2">
    <source>
        <dbReference type="PROSITE-ProRule" id="PRU00339"/>
    </source>
</evidence>
<dbReference type="PANTHER" id="PTHR45892:SF1">
    <property type="entry name" value="AMINOACYLASE-1"/>
    <property type="match status" value="1"/>
</dbReference>
<dbReference type="Pfam" id="PF13424">
    <property type="entry name" value="TPR_12"/>
    <property type="match status" value="1"/>
</dbReference>